<comment type="caution">
    <text evidence="1">The sequence shown here is derived from an EMBL/GenBank/DDBJ whole genome shotgun (WGS) entry which is preliminary data.</text>
</comment>
<dbReference type="AlphaFoldDB" id="A0A2H1K003"/>
<proteinExistence type="predicted"/>
<gene>
    <name evidence="1" type="ORF">BAUR9175_02986</name>
</gene>
<keyword evidence="2" id="KW-1185">Reference proteome</keyword>
<accession>A0A2H1K003</accession>
<name>A0A2H1K003_BREAU</name>
<evidence type="ECO:0000313" key="1">
    <source>
        <dbReference type="EMBL" id="SMX93117.1"/>
    </source>
</evidence>
<sequence>MSDTDLKLCFCFDCSPPEFTDRAYVAVPSRGLWRVHTCPIHGPVSVAEVAVKSAGTFEVE</sequence>
<dbReference type="EMBL" id="FXZB01000022">
    <property type="protein sequence ID" value="SMX93117.1"/>
    <property type="molecule type" value="Genomic_DNA"/>
</dbReference>
<organism evidence="1 2">
    <name type="scientific">Brevibacterium aurantiacum</name>
    <dbReference type="NCBI Taxonomy" id="273384"/>
    <lineage>
        <taxon>Bacteria</taxon>
        <taxon>Bacillati</taxon>
        <taxon>Actinomycetota</taxon>
        <taxon>Actinomycetes</taxon>
        <taxon>Micrococcales</taxon>
        <taxon>Brevibacteriaceae</taxon>
        <taxon>Brevibacterium</taxon>
    </lineage>
</organism>
<dbReference type="Proteomes" id="UP000234525">
    <property type="component" value="Unassembled WGS sequence"/>
</dbReference>
<protein>
    <submittedName>
        <fullName evidence="1">Uncharacterized protein</fullName>
    </submittedName>
</protein>
<evidence type="ECO:0000313" key="2">
    <source>
        <dbReference type="Proteomes" id="UP000234525"/>
    </source>
</evidence>
<reference evidence="1" key="1">
    <citation type="submission" date="2017-03" db="EMBL/GenBank/DDBJ databases">
        <authorList>
            <person name="Monnet C."/>
        </authorList>
    </citation>
    <scope>NUCLEOTIDE SEQUENCE [LARGE SCALE GENOMIC DNA]</scope>
    <source>
        <strain evidence="1">ATCC 9175</strain>
    </source>
</reference>